<proteinExistence type="predicted"/>
<accession>A0A1F6EYH0</accession>
<sequence length="183" mass="21074">MRRISVMRIGLFVIVVALTFYFLQDKQAETAFDTSAVATTAPETVQTHVIPDGWREYRNSTYRFSLLHPQALEVKEYPEEGNAMTITFQDIKKKEGFQLFIVPYQEPQVSEERFKKDIPSGVRIDLTNITVDSATGAAFYSSNVALGETREVWFIHGGYLYEVTTLKLLDAWMDEIIQTWKFL</sequence>
<dbReference type="AlphaFoldDB" id="A0A1F6EYH0"/>
<protein>
    <recommendedName>
        <fullName evidence="3">DUF4367 domain-containing protein</fullName>
    </recommendedName>
</protein>
<evidence type="ECO:0008006" key="3">
    <source>
        <dbReference type="Google" id="ProtNLM"/>
    </source>
</evidence>
<gene>
    <name evidence="1" type="ORF">A3A36_00985</name>
</gene>
<comment type="caution">
    <text evidence="1">The sequence shown here is derived from an EMBL/GenBank/DDBJ whole genome shotgun (WGS) entry which is preliminary data.</text>
</comment>
<dbReference type="Proteomes" id="UP000178811">
    <property type="component" value="Unassembled WGS sequence"/>
</dbReference>
<reference evidence="1 2" key="1">
    <citation type="journal article" date="2016" name="Nat. Commun.">
        <title>Thousands of microbial genomes shed light on interconnected biogeochemical processes in an aquifer system.</title>
        <authorList>
            <person name="Anantharaman K."/>
            <person name="Brown C.T."/>
            <person name="Hug L.A."/>
            <person name="Sharon I."/>
            <person name="Castelle C.J."/>
            <person name="Probst A.J."/>
            <person name="Thomas B.C."/>
            <person name="Singh A."/>
            <person name="Wilkins M.J."/>
            <person name="Karaoz U."/>
            <person name="Brodie E.L."/>
            <person name="Williams K.H."/>
            <person name="Hubbard S.S."/>
            <person name="Banfield J.F."/>
        </authorList>
    </citation>
    <scope>NUCLEOTIDE SEQUENCE [LARGE SCALE GENOMIC DNA]</scope>
</reference>
<evidence type="ECO:0000313" key="2">
    <source>
        <dbReference type="Proteomes" id="UP000178811"/>
    </source>
</evidence>
<organism evidence="1 2">
    <name type="scientific">Candidatus Kaiserbacteria bacterium RIFCSPLOWO2_01_FULL_52_12b</name>
    <dbReference type="NCBI Taxonomy" id="1798509"/>
    <lineage>
        <taxon>Bacteria</taxon>
        <taxon>Candidatus Kaiseribacteriota</taxon>
    </lineage>
</organism>
<dbReference type="EMBL" id="MFLW01000003">
    <property type="protein sequence ID" value="OGG78603.1"/>
    <property type="molecule type" value="Genomic_DNA"/>
</dbReference>
<name>A0A1F6EYH0_9BACT</name>
<evidence type="ECO:0000313" key="1">
    <source>
        <dbReference type="EMBL" id="OGG78603.1"/>
    </source>
</evidence>